<protein>
    <recommendedName>
        <fullName evidence="2">NERD domain-containing protein</fullName>
    </recommendedName>
</protein>
<name>C9YCX4_CURXX</name>
<dbReference type="EMBL" id="FN543105">
    <property type="protein sequence ID" value="CBA30833.1"/>
    <property type="molecule type" value="Genomic_DNA"/>
</dbReference>
<dbReference type="AlphaFoldDB" id="C9YCX4"/>
<accession>C9YCX4</accession>
<proteinExistence type="predicted"/>
<gene>
    <name evidence="1" type="ORF">Csp_C25530</name>
</gene>
<sequence>MGQFIEAVQKDEVISPLRRNFNVNNWNKAFDKLGSDEADTDLYKTGLKVLAKSKSIRASLTATVREDINAPTKLRAFVAIVNHNFLAVARRTRAALQVAAQSNTRVLTCDLSAVRLPLMSGDSFSPDEIIQSTVDAVQIPIKVILGKAPSLSGSPKFSALDWDSFNVDFNLGQAYFSMEELWDDCIWNEFCPTEDKGQTTYSPADHFWLRLRAASRARQDNLNLQFFAISEKMESQIGMAGRLGFRDIQKIEKIGRKQVIRLTPLNEPTAEGAHLASMFAYACEPFYKDLLNEPILTLANGTINELLRAWAVVVLCANTLRTQLENASFSADSDNPNSWLPRHAPVLQRDALTRAIVDSLSTTYPRASAFLEFLTFKGTEGQELWAQPLVPVGDNVLAPIFAVTSHPNLRRVVDVWLRQLNLDLGSRGLAFERELRARIQREIIRSPLLKEAKVLNTGLKFRPPDFREEEIDLVVIVGDLVILGEAKCSVTPTEAKQYARHREIVINATAQIQRKSLAISTHRTAFQLRLKELGIELPNDFRILPVVIMNDAIHSGMAVADVPVIDEHILSVFFTGEIIDIAERLANGSFHSVRKRVLYANIAEAAESAESFFRAPPQFEVFINGVTKREISIPAVCEEDWCAIYTAYECIPSIANRDELF</sequence>
<evidence type="ECO:0000313" key="1">
    <source>
        <dbReference type="EMBL" id="CBA30833.1"/>
    </source>
</evidence>
<organism evidence="1">
    <name type="scientific">Curvibacter symbiont subsp. Hydra magnipapillata</name>
    <dbReference type="NCBI Taxonomy" id="667019"/>
    <lineage>
        <taxon>Bacteria</taxon>
        <taxon>Pseudomonadati</taxon>
        <taxon>Pseudomonadota</taxon>
        <taxon>Betaproteobacteria</taxon>
        <taxon>Burkholderiales</taxon>
        <taxon>Comamonadaceae</taxon>
        <taxon>Curvibacter</taxon>
    </lineage>
</organism>
<reference evidence="1" key="1">
    <citation type="journal article" date="2010" name="Nature">
        <title>The Dynamic genome of Hydra.</title>
        <authorList>
            <person name="Chapman J.A."/>
            <person name="Kirkness E.F."/>
            <person name="Simakov O."/>
            <person name="Hampson S.E."/>
            <person name="Mitros T."/>
            <person name="Weinmaier T."/>
            <person name="Rattei T."/>
            <person name="Balasubramanian P.G."/>
            <person name="Borman J."/>
            <person name="Busam D."/>
            <person name="Disbennett K."/>
            <person name="Pfannkoch C."/>
            <person name="Sumin N."/>
            <person name="Sutton G."/>
            <person name="Viswanathan L."/>
            <person name="Walenz B."/>
            <person name="Goodstein D.M."/>
            <person name="Hellsten U."/>
            <person name="Kawashima T."/>
            <person name="Prochnik S.E."/>
            <person name="Putnam N.H."/>
            <person name="Shu S."/>
            <person name="Blumberg B."/>
            <person name="Dana C.E."/>
            <person name="Gee L."/>
            <person name="Kibler D.F."/>
            <person name="Law L."/>
            <person name="Lindgens D."/>
            <person name="Martinez D.E."/>
            <person name="Peng J."/>
            <person name="Wigge P.A."/>
            <person name="Bertulat B."/>
            <person name="Guder C."/>
            <person name="Nakamura Y."/>
            <person name="Ozbek S."/>
            <person name="Watanabe H."/>
            <person name="Khalturin K."/>
            <person name="Hemmrich G."/>
            <person name="Franke A."/>
            <person name="Augustin R."/>
            <person name="Fraune S."/>
            <person name="Hayakawa E."/>
            <person name="Hayakawa S."/>
            <person name="Hirose M."/>
            <person name="Hwang J."/>
            <person name="Ikeo K."/>
            <person name="Nishimiya-Fujisawa C."/>
            <person name="Ogura A."/>
            <person name="Takahashi T."/>
            <person name="Steinmetz P.R."/>
            <person name="Zhang X."/>
            <person name="Aufschnaiter R."/>
            <person name="Eder M.K."/>
            <person name="Gorny A.K."/>
            <person name="Salvenmoser W."/>
            <person name="Heimberg A.M."/>
            <person name="Wheeler B.M."/>
            <person name="Peterson K.J."/>
            <person name="Boettger A."/>
            <person name="Tischler P."/>
            <person name="Wolf A."/>
            <person name="Gojobori T."/>
            <person name="Remington K.A."/>
            <person name="Strausberg R.L."/>
            <person name="Venter J."/>
            <person name="Technau U."/>
            <person name="Hobmayer B."/>
            <person name="Bosch T.C."/>
            <person name="Holstein T.W."/>
            <person name="Fujisawa T."/>
            <person name="Bode H.R."/>
            <person name="David C.N."/>
            <person name="Rokhsar D.S."/>
            <person name="Steele R.E."/>
        </authorList>
    </citation>
    <scope>NUCLEOTIDE SEQUENCE</scope>
</reference>
<evidence type="ECO:0008006" key="2">
    <source>
        <dbReference type="Google" id="ProtNLM"/>
    </source>
</evidence>